<dbReference type="CDD" id="cd14733">
    <property type="entry name" value="BACK"/>
    <property type="match status" value="1"/>
</dbReference>
<feature type="region of interest" description="Disordered" evidence="3">
    <location>
        <begin position="92"/>
        <end position="136"/>
    </location>
</feature>
<dbReference type="Gene3D" id="3.30.710.10">
    <property type="entry name" value="Potassium Channel Kv1.1, Chain A"/>
    <property type="match status" value="1"/>
</dbReference>
<evidence type="ECO:0000256" key="2">
    <source>
        <dbReference type="SAM" id="Coils"/>
    </source>
</evidence>
<organism evidence="5 6">
    <name type="scientific">Striga hermonthica</name>
    <name type="common">Purple witchweed</name>
    <name type="synonym">Buchnera hermonthica</name>
    <dbReference type="NCBI Taxonomy" id="68872"/>
    <lineage>
        <taxon>Eukaryota</taxon>
        <taxon>Viridiplantae</taxon>
        <taxon>Streptophyta</taxon>
        <taxon>Embryophyta</taxon>
        <taxon>Tracheophyta</taxon>
        <taxon>Spermatophyta</taxon>
        <taxon>Magnoliopsida</taxon>
        <taxon>eudicotyledons</taxon>
        <taxon>Gunneridae</taxon>
        <taxon>Pentapetalae</taxon>
        <taxon>asterids</taxon>
        <taxon>lamiids</taxon>
        <taxon>Lamiales</taxon>
        <taxon>Orobanchaceae</taxon>
        <taxon>Buchnereae</taxon>
        <taxon>Striga</taxon>
    </lineage>
</organism>
<reference evidence="5" key="1">
    <citation type="submission" date="2019-12" db="EMBL/GenBank/DDBJ databases">
        <authorList>
            <person name="Scholes J."/>
        </authorList>
    </citation>
    <scope>NUCLEOTIDE SEQUENCE</scope>
</reference>
<dbReference type="SUPFAM" id="SSF54695">
    <property type="entry name" value="POZ domain"/>
    <property type="match status" value="1"/>
</dbReference>
<evidence type="ECO:0000313" key="6">
    <source>
        <dbReference type="Proteomes" id="UP001153555"/>
    </source>
</evidence>
<comment type="caution">
    <text evidence="5">The sequence shown here is derived from an EMBL/GenBank/DDBJ whole genome shotgun (WGS) entry which is preliminary data.</text>
</comment>
<evidence type="ECO:0000256" key="1">
    <source>
        <dbReference type="ARBA" id="ARBA00004906"/>
    </source>
</evidence>
<name>A0A9N7RQL3_STRHE</name>
<evidence type="ECO:0000259" key="4">
    <source>
        <dbReference type="PROSITE" id="PS50097"/>
    </source>
</evidence>
<dbReference type="SMART" id="SM00225">
    <property type="entry name" value="BTB"/>
    <property type="match status" value="1"/>
</dbReference>
<comment type="pathway">
    <text evidence="1">Protein modification; protein ubiquitination.</text>
</comment>
<feature type="coiled-coil region" evidence="2">
    <location>
        <begin position="165"/>
        <end position="192"/>
    </location>
</feature>
<evidence type="ECO:0000256" key="3">
    <source>
        <dbReference type="SAM" id="MobiDB-lite"/>
    </source>
</evidence>
<feature type="domain" description="BTB" evidence="4">
    <location>
        <begin position="213"/>
        <end position="291"/>
    </location>
</feature>
<keyword evidence="6" id="KW-1185">Reference proteome</keyword>
<dbReference type="CDD" id="cd18186">
    <property type="entry name" value="BTB_POZ_ZBTB_KLHL-like"/>
    <property type="match status" value="1"/>
</dbReference>
<dbReference type="PANTHER" id="PTHR24413">
    <property type="entry name" value="SPECKLE-TYPE POZ PROTEIN"/>
    <property type="match status" value="1"/>
</dbReference>
<dbReference type="EMBL" id="CACSLK010034002">
    <property type="protein sequence ID" value="CAA0840802.1"/>
    <property type="molecule type" value="Genomic_DNA"/>
</dbReference>
<dbReference type="PROSITE" id="PS50097">
    <property type="entry name" value="BTB"/>
    <property type="match status" value="1"/>
</dbReference>
<dbReference type="InterPro" id="IPR011333">
    <property type="entry name" value="SKP1/BTB/POZ_sf"/>
</dbReference>
<evidence type="ECO:0000313" key="5">
    <source>
        <dbReference type="EMBL" id="CAA0840802.1"/>
    </source>
</evidence>
<dbReference type="InterPro" id="IPR000210">
    <property type="entry name" value="BTB/POZ_dom"/>
</dbReference>
<protein>
    <submittedName>
        <fullName evidence="5">BTB/POZ domain-containing protein</fullName>
    </submittedName>
</protein>
<dbReference type="FunFam" id="1.25.40.420:FF:000026">
    <property type="entry name" value="BTB/POZ domain-containing protein"/>
    <property type="match status" value="1"/>
</dbReference>
<keyword evidence="2" id="KW-0175">Coiled coil</keyword>
<gene>
    <name evidence="5" type="ORF">SHERM_06841</name>
</gene>
<dbReference type="OrthoDB" id="6359816at2759"/>
<dbReference type="AlphaFoldDB" id="A0A9N7RQL3"/>
<sequence length="397" mass="43938">MFALLCRSDYRGDEVKVGLGVVSGWAPTDGRCQGVGLSYGVDFGVLVCGWSASCDRGLERWALLDLSCSFRLGAPNRDSVFGVTALGAAGSMQRHQHRRRNFSPDSNSDSDSDPDFGEGEEEEEDDAEEGSASGRRRRRGMKMKCLSCKEDYDGDRDAGTCRECYEEAGETEEELKREIEDLKSKVNFLRLLSVGPGPVGPNSIIRPNTPCFSDVVLVASGSPNSSDSQCSSPSIRAHRAVLSSRSPVFKAMLENEMEESLSGTIKISDVSYDALRAFVNYLYTAEACLDEQMACDLLVLAEKYQVKHLKTYCGKFLISRLNWENSLPYYAFAHQHGAKDLQEAALSLIMDNMDKLSKQEEYVELVEKDPRVVVEIYEAYLSRQVNTAAGKDPGQKK</sequence>
<feature type="compositionally biased region" description="Acidic residues" evidence="3">
    <location>
        <begin position="108"/>
        <end position="129"/>
    </location>
</feature>
<proteinExistence type="predicted"/>
<dbReference type="Gene3D" id="1.25.40.420">
    <property type="match status" value="1"/>
</dbReference>
<dbReference type="Pfam" id="PF00651">
    <property type="entry name" value="BTB"/>
    <property type="match status" value="1"/>
</dbReference>
<accession>A0A9N7RQL3</accession>
<dbReference type="Proteomes" id="UP001153555">
    <property type="component" value="Unassembled WGS sequence"/>
</dbReference>